<dbReference type="Proteomes" id="UP000606786">
    <property type="component" value="Unassembled WGS sequence"/>
</dbReference>
<proteinExistence type="predicted"/>
<evidence type="ECO:0000313" key="1">
    <source>
        <dbReference type="EMBL" id="CAD7015027.1"/>
    </source>
</evidence>
<comment type="caution">
    <text evidence="1">The sequence shown here is derived from an EMBL/GenBank/DDBJ whole genome shotgun (WGS) entry which is preliminary data.</text>
</comment>
<protein>
    <submittedName>
        <fullName evidence="1">(Mediterranean fruit fly) hypothetical protein</fullName>
    </submittedName>
</protein>
<sequence>MQPQHINNPAAALPAKQHFATHAADHNKNDIINVNATYMLLPQLQYHHHGIYHVKIQQQLYQQRYRQHFGAQLQT</sequence>
<dbReference type="AlphaFoldDB" id="A0A811VIF3"/>
<keyword evidence="2" id="KW-1185">Reference proteome</keyword>
<name>A0A811VIF3_CERCA</name>
<accession>A0A811VIF3</accession>
<dbReference type="EMBL" id="CAJHJT010000056">
    <property type="protein sequence ID" value="CAD7015027.1"/>
    <property type="molecule type" value="Genomic_DNA"/>
</dbReference>
<reference evidence="1" key="1">
    <citation type="submission" date="2020-11" db="EMBL/GenBank/DDBJ databases">
        <authorList>
            <person name="Whitehead M."/>
        </authorList>
    </citation>
    <scope>NUCLEOTIDE SEQUENCE</scope>
    <source>
        <strain evidence="1">EGII</strain>
    </source>
</reference>
<gene>
    <name evidence="1" type="ORF">CCAP1982_LOCUS22984</name>
</gene>
<evidence type="ECO:0000313" key="2">
    <source>
        <dbReference type="Proteomes" id="UP000606786"/>
    </source>
</evidence>
<organism evidence="1 2">
    <name type="scientific">Ceratitis capitata</name>
    <name type="common">Mediterranean fruit fly</name>
    <name type="synonym">Tephritis capitata</name>
    <dbReference type="NCBI Taxonomy" id="7213"/>
    <lineage>
        <taxon>Eukaryota</taxon>
        <taxon>Metazoa</taxon>
        <taxon>Ecdysozoa</taxon>
        <taxon>Arthropoda</taxon>
        <taxon>Hexapoda</taxon>
        <taxon>Insecta</taxon>
        <taxon>Pterygota</taxon>
        <taxon>Neoptera</taxon>
        <taxon>Endopterygota</taxon>
        <taxon>Diptera</taxon>
        <taxon>Brachycera</taxon>
        <taxon>Muscomorpha</taxon>
        <taxon>Tephritoidea</taxon>
        <taxon>Tephritidae</taxon>
        <taxon>Ceratitis</taxon>
        <taxon>Ceratitis</taxon>
    </lineage>
</organism>